<evidence type="ECO:0000256" key="8">
    <source>
        <dbReference type="ARBA" id="ARBA00022989"/>
    </source>
</evidence>
<dbReference type="InterPro" id="IPR018939">
    <property type="entry name" value="Autophagy-rel_prot_27"/>
</dbReference>
<dbReference type="GO" id="GO:0031966">
    <property type="term" value="C:mitochondrial membrane"/>
    <property type="evidence" value="ECO:0007669"/>
    <property type="project" value="UniProtKB-SubCell"/>
</dbReference>
<evidence type="ECO:0000256" key="17">
    <source>
        <dbReference type="SAM" id="SignalP"/>
    </source>
</evidence>
<keyword evidence="9" id="KW-0072">Autophagy</keyword>
<evidence type="ECO:0000256" key="2">
    <source>
        <dbReference type="ARBA" id="ARBA00004358"/>
    </source>
</evidence>
<sequence>MRATLSAMLAAQLLFAAAASNDRACNFTLDSLEFDLCPLFSGQSTSVAFGEETPPTFTTHRYAVNFGAPLKLDTTFPRELQCPEGTWICLIVENTRPAHPSEPMRILQVVPVAGIHGLNPKTKMLAKVEADDLHGPLQLTLHGGLYNRRTQKASIQFHCDHDVDEPTLPKFAWQWNGTHTFSWRTKHACPRALPPGAPRPKPEEPDADPPATPPVDPDADGDNSEHAIRPASTPTLVGLFGISLVILGLRFFYSFLSRWGRYIVSRLRYSIARNPVARSKGFRPSALSLAKWAAEEDPEEYDVDDGFMRSASDGEETPLTPNSRATFAASQYGSAGHRI</sequence>
<keyword evidence="6 16" id="KW-0812">Transmembrane</keyword>
<dbReference type="PROSITE" id="PS51914">
    <property type="entry name" value="MRH"/>
    <property type="match status" value="1"/>
</dbReference>
<feature type="signal peptide" evidence="17">
    <location>
        <begin position="1"/>
        <end position="18"/>
    </location>
</feature>
<comment type="similarity">
    <text evidence="4">Belongs to the ATG27 family.</text>
</comment>
<evidence type="ECO:0000256" key="15">
    <source>
        <dbReference type="SAM" id="MobiDB-lite"/>
    </source>
</evidence>
<evidence type="ECO:0000256" key="12">
    <source>
        <dbReference type="ARBA" id="ARBA00023136"/>
    </source>
</evidence>
<gene>
    <name evidence="19" type="ORF">DFH08DRAFT_947457</name>
</gene>
<keyword evidence="11" id="KW-0496">Mitochondrion</keyword>
<reference evidence="19" key="1">
    <citation type="submission" date="2023-03" db="EMBL/GenBank/DDBJ databases">
        <title>Massive genome expansion in bonnet fungi (Mycena s.s.) driven by repeated elements and novel gene families across ecological guilds.</title>
        <authorList>
            <consortium name="Lawrence Berkeley National Laboratory"/>
            <person name="Harder C.B."/>
            <person name="Miyauchi S."/>
            <person name="Viragh M."/>
            <person name="Kuo A."/>
            <person name="Thoen E."/>
            <person name="Andreopoulos B."/>
            <person name="Lu D."/>
            <person name="Skrede I."/>
            <person name="Drula E."/>
            <person name="Henrissat B."/>
            <person name="Morin E."/>
            <person name="Kohler A."/>
            <person name="Barry K."/>
            <person name="LaButti K."/>
            <person name="Morin E."/>
            <person name="Salamov A."/>
            <person name="Lipzen A."/>
            <person name="Mereny Z."/>
            <person name="Hegedus B."/>
            <person name="Baldrian P."/>
            <person name="Stursova M."/>
            <person name="Weitz H."/>
            <person name="Taylor A."/>
            <person name="Grigoriev I.V."/>
            <person name="Nagy L.G."/>
            <person name="Martin F."/>
            <person name="Kauserud H."/>
        </authorList>
    </citation>
    <scope>NUCLEOTIDE SEQUENCE</scope>
    <source>
        <strain evidence="19">CBHHK002</strain>
    </source>
</reference>
<evidence type="ECO:0000256" key="9">
    <source>
        <dbReference type="ARBA" id="ARBA00023006"/>
    </source>
</evidence>
<dbReference type="EMBL" id="JARIHO010000001">
    <property type="protein sequence ID" value="KAJ7368555.1"/>
    <property type="molecule type" value="Genomic_DNA"/>
</dbReference>
<evidence type="ECO:0000256" key="16">
    <source>
        <dbReference type="SAM" id="Phobius"/>
    </source>
</evidence>
<dbReference type="AlphaFoldDB" id="A0AAD7AVI4"/>
<dbReference type="Proteomes" id="UP001218218">
    <property type="component" value="Unassembled WGS sequence"/>
</dbReference>
<evidence type="ECO:0000256" key="4">
    <source>
        <dbReference type="ARBA" id="ARBA00005363"/>
    </source>
</evidence>
<dbReference type="GO" id="GO:0000139">
    <property type="term" value="C:Golgi membrane"/>
    <property type="evidence" value="ECO:0007669"/>
    <property type="project" value="UniProtKB-SubCell"/>
</dbReference>
<comment type="caution">
    <text evidence="19">The sequence shown here is derived from an EMBL/GenBank/DDBJ whole genome shotgun (WGS) entry which is preliminary data.</text>
</comment>
<accession>A0AAD7AVI4</accession>
<keyword evidence="12 16" id="KW-0472">Membrane</keyword>
<dbReference type="Pfam" id="PF09451">
    <property type="entry name" value="ATG27"/>
    <property type="match status" value="1"/>
</dbReference>
<evidence type="ECO:0000256" key="1">
    <source>
        <dbReference type="ARBA" id="ARBA00004304"/>
    </source>
</evidence>
<comment type="subcellular location">
    <subcellularLocation>
        <location evidence="2">Cytoplasmic vesicle membrane</location>
        <topology evidence="2">Single-pass type I membrane protein</topology>
    </subcellularLocation>
    <subcellularLocation>
        <location evidence="3">Golgi apparatus membrane</location>
        <topology evidence="3">Single-pass type I membrane protein</topology>
    </subcellularLocation>
    <subcellularLocation>
        <location evidence="1">Mitochondrion membrane</location>
        <topology evidence="1">Single-pass membrane protein</topology>
    </subcellularLocation>
</comment>
<feature type="domain" description="MRH" evidence="18">
    <location>
        <begin position="23"/>
        <end position="191"/>
    </location>
</feature>
<evidence type="ECO:0000256" key="5">
    <source>
        <dbReference type="ARBA" id="ARBA00013776"/>
    </source>
</evidence>
<proteinExistence type="inferred from homology"/>
<dbReference type="InterPro" id="IPR009011">
    <property type="entry name" value="Man6P_isomerase_rcpt-bd_dom_sf"/>
</dbReference>
<keyword evidence="20" id="KW-1185">Reference proteome</keyword>
<keyword evidence="8 16" id="KW-1133">Transmembrane helix</keyword>
<evidence type="ECO:0000256" key="14">
    <source>
        <dbReference type="ARBA" id="ARBA00023329"/>
    </source>
</evidence>
<organism evidence="19 20">
    <name type="scientific">Mycena albidolilacea</name>
    <dbReference type="NCBI Taxonomy" id="1033008"/>
    <lineage>
        <taxon>Eukaryota</taxon>
        <taxon>Fungi</taxon>
        <taxon>Dikarya</taxon>
        <taxon>Basidiomycota</taxon>
        <taxon>Agaricomycotina</taxon>
        <taxon>Agaricomycetes</taxon>
        <taxon>Agaricomycetidae</taxon>
        <taxon>Agaricales</taxon>
        <taxon>Marasmiineae</taxon>
        <taxon>Mycenaceae</taxon>
        <taxon>Mycena</taxon>
    </lineage>
</organism>
<dbReference type="GO" id="GO:0030659">
    <property type="term" value="C:cytoplasmic vesicle membrane"/>
    <property type="evidence" value="ECO:0007669"/>
    <property type="project" value="UniProtKB-SubCell"/>
</dbReference>
<evidence type="ECO:0000256" key="10">
    <source>
        <dbReference type="ARBA" id="ARBA00023034"/>
    </source>
</evidence>
<evidence type="ECO:0000313" key="19">
    <source>
        <dbReference type="EMBL" id="KAJ7368555.1"/>
    </source>
</evidence>
<evidence type="ECO:0000259" key="18">
    <source>
        <dbReference type="PROSITE" id="PS51914"/>
    </source>
</evidence>
<protein>
    <recommendedName>
        <fullName evidence="5">Autophagy-related protein 27</fullName>
    </recommendedName>
</protein>
<feature type="transmembrane region" description="Helical" evidence="16">
    <location>
        <begin position="236"/>
        <end position="256"/>
    </location>
</feature>
<name>A0AAD7AVI4_9AGAR</name>
<keyword evidence="7 17" id="KW-0732">Signal</keyword>
<evidence type="ECO:0000256" key="6">
    <source>
        <dbReference type="ARBA" id="ARBA00022692"/>
    </source>
</evidence>
<evidence type="ECO:0000256" key="11">
    <source>
        <dbReference type="ARBA" id="ARBA00023128"/>
    </source>
</evidence>
<keyword evidence="14" id="KW-0968">Cytoplasmic vesicle</keyword>
<feature type="region of interest" description="Disordered" evidence="15">
    <location>
        <begin position="303"/>
        <end position="323"/>
    </location>
</feature>
<dbReference type="GO" id="GO:0006914">
    <property type="term" value="P:autophagy"/>
    <property type="evidence" value="ECO:0007669"/>
    <property type="project" value="UniProtKB-KW"/>
</dbReference>
<evidence type="ECO:0000256" key="13">
    <source>
        <dbReference type="ARBA" id="ARBA00023157"/>
    </source>
</evidence>
<dbReference type="InterPro" id="IPR044865">
    <property type="entry name" value="MRH_dom"/>
</dbReference>
<evidence type="ECO:0000313" key="20">
    <source>
        <dbReference type="Proteomes" id="UP001218218"/>
    </source>
</evidence>
<keyword evidence="13" id="KW-1015">Disulfide bond</keyword>
<evidence type="ECO:0000256" key="7">
    <source>
        <dbReference type="ARBA" id="ARBA00022729"/>
    </source>
</evidence>
<evidence type="ECO:0000256" key="3">
    <source>
        <dbReference type="ARBA" id="ARBA00004614"/>
    </source>
</evidence>
<dbReference type="SUPFAM" id="SSF50911">
    <property type="entry name" value="Mannose 6-phosphate receptor domain"/>
    <property type="match status" value="1"/>
</dbReference>
<dbReference type="Gene3D" id="2.70.130.10">
    <property type="entry name" value="Mannose-6-phosphate receptor binding domain"/>
    <property type="match status" value="1"/>
</dbReference>
<keyword evidence="10" id="KW-0333">Golgi apparatus</keyword>
<feature type="region of interest" description="Disordered" evidence="15">
    <location>
        <begin position="188"/>
        <end position="229"/>
    </location>
</feature>
<feature type="chain" id="PRO_5042165602" description="Autophagy-related protein 27" evidence="17">
    <location>
        <begin position="19"/>
        <end position="339"/>
    </location>
</feature>